<evidence type="ECO:0000313" key="1">
    <source>
        <dbReference type="EMBL" id="MEJ2869391.1"/>
    </source>
</evidence>
<proteinExistence type="predicted"/>
<sequence>MYSESQISAALELHSAGLHATEIGRRLDVPKSTVQYWCRGGRRELRRREPPSCPRCHSLPLNEWEYAYLLGGYLGDGHITTGEHRSTVLWLYCADDWPGVSAEFAAAMAAVLPDRSVHRSQRTGCHALQSRSRHWLCLFPQHGHGLKHRREIALEPWQQAIVDEHPDRFLRGLFHSDGCRIINWATKKTSQGTKRYEYPRYMFSNKSEHILAMCEAALDRLDIAHRRPRKDLVSVARRPAVGRLDEFVGPKY</sequence>
<reference evidence="1 2" key="1">
    <citation type="submission" date="2024-03" db="EMBL/GenBank/DDBJ databases">
        <title>Actinomycetospora sp. OC33-EN08, a novel actinomycete isolated from wild orchid (Aerides multiflora).</title>
        <authorList>
            <person name="Suriyachadkun C."/>
        </authorList>
    </citation>
    <scope>NUCLEOTIDE SEQUENCE [LARGE SCALE GENOMIC DNA]</scope>
    <source>
        <strain evidence="1 2">OC33-EN08</strain>
    </source>
</reference>
<dbReference type="PRINTS" id="PR00379">
    <property type="entry name" value="INTEIN"/>
</dbReference>
<dbReference type="Gene3D" id="3.10.28.10">
    <property type="entry name" value="Homing endonucleases"/>
    <property type="match status" value="1"/>
</dbReference>
<name>A0ABU8MR33_9PSEU</name>
<protein>
    <recommendedName>
        <fullName evidence="3">Helix-turn-helix domain-containing protein</fullName>
    </recommendedName>
</protein>
<comment type="caution">
    <text evidence="1">The sequence shown here is derived from an EMBL/GenBank/DDBJ whole genome shotgun (WGS) entry which is preliminary data.</text>
</comment>
<accession>A0ABU8MR33</accession>
<dbReference type="InterPro" id="IPR027434">
    <property type="entry name" value="Homing_endonucl"/>
</dbReference>
<evidence type="ECO:0008006" key="3">
    <source>
        <dbReference type="Google" id="ProtNLM"/>
    </source>
</evidence>
<gene>
    <name evidence="1" type="ORF">WCD74_16565</name>
</gene>
<keyword evidence="2" id="KW-1185">Reference proteome</keyword>
<dbReference type="Proteomes" id="UP001385809">
    <property type="component" value="Unassembled WGS sequence"/>
</dbReference>
<dbReference type="RefSeq" id="WP_337695961.1">
    <property type="nucleotide sequence ID" value="NZ_JBBEGN010000007.1"/>
</dbReference>
<dbReference type="InterPro" id="IPR006142">
    <property type="entry name" value="INTEIN"/>
</dbReference>
<evidence type="ECO:0000313" key="2">
    <source>
        <dbReference type="Proteomes" id="UP001385809"/>
    </source>
</evidence>
<dbReference type="EMBL" id="JBBEGN010000007">
    <property type="protein sequence ID" value="MEJ2869391.1"/>
    <property type="molecule type" value="Genomic_DNA"/>
</dbReference>
<organism evidence="1 2">
    <name type="scientific">Actinomycetospora aurantiaca</name>
    <dbReference type="NCBI Taxonomy" id="3129233"/>
    <lineage>
        <taxon>Bacteria</taxon>
        <taxon>Bacillati</taxon>
        <taxon>Actinomycetota</taxon>
        <taxon>Actinomycetes</taxon>
        <taxon>Pseudonocardiales</taxon>
        <taxon>Pseudonocardiaceae</taxon>
        <taxon>Actinomycetospora</taxon>
    </lineage>
</organism>